<dbReference type="Gene3D" id="2.60.120.10">
    <property type="entry name" value="Jelly Rolls"/>
    <property type="match status" value="1"/>
</dbReference>
<evidence type="ECO:0000313" key="6">
    <source>
        <dbReference type="Proteomes" id="UP000622580"/>
    </source>
</evidence>
<comment type="caution">
    <text evidence="5">The sequence shown here is derived from an EMBL/GenBank/DDBJ whole genome shotgun (WGS) entry which is preliminary data.</text>
</comment>
<evidence type="ECO:0000313" key="5">
    <source>
        <dbReference type="EMBL" id="MBR7620809.1"/>
    </source>
</evidence>
<dbReference type="SUPFAM" id="SSF51182">
    <property type="entry name" value="RmlC-like cupins"/>
    <property type="match status" value="1"/>
</dbReference>
<dbReference type="Gene3D" id="1.10.10.60">
    <property type="entry name" value="Homeodomain-like"/>
    <property type="match status" value="1"/>
</dbReference>
<evidence type="ECO:0000256" key="2">
    <source>
        <dbReference type="ARBA" id="ARBA00023125"/>
    </source>
</evidence>
<keyword evidence="1" id="KW-0805">Transcription regulation</keyword>
<dbReference type="Pfam" id="PF12833">
    <property type="entry name" value="HTH_18"/>
    <property type="match status" value="1"/>
</dbReference>
<dbReference type="InterPro" id="IPR050204">
    <property type="entry name" value="AraC_XylS_family_regulators"/>
</dbReference>
<proteinExistence type="predicted"/>
<accession>A0A941HWE6</accession>
<organism evidence="5 6">
    <name type="scientific">Phenylobacterium glaciei</name>
    <dbReference type="NCBI Taxonomy" id="2803784"/>
    <lineage>
        <taxon>Bacteria</taxon>
        <taxon>Pseudomonadati</taxon>
        <taxon>Pseudomonadota</taxon>
        <taxon>Alphaproteobacteria</taxon>
        <taxon>Caulobacterales</taxon>
        <taxon>Caulobacteraceae</taxon>
        <taxon>Phenylobacterium</taxon>
    </lineage>
</organism>
<protein>
    <submittedName>
        <fullName evidence="5">Helix-turn-helix transcriptional regulator</fullName>
    </submittedName>
</protein>
<dbReference type="SMART" id="SM00342">
    <property type="entry name" value="HTH_ARAC"/>
    <property type="match status" value="1"/>
</dbReference>
<name>A0A941HWE6_9CAUL</name>
<evidence type="ECO:0000259" key="4">
    <source>
        <dbReference type="PROSITE" id="PS01124"/>
    </source>
</evidence>
<dbReference type="InterPro" id="IPR011051">
    <property type="entry name" value="RmlC_Cupin_sf"/>
</dbReference>
<dbReference type="InterPro" id="IPR018060">
    <property type="entry name" value="HTH_AraC"/>
</dbReference>
<gene>
    <name evidence="5" type="ORF">JKL49_15550</name>
</gene>
<dbReference type="PANTHER" id="PTHR46796:SF15">
    <property type="entry name" value="BLL1074 PROTEIN"/>
    <property type="match status" value="1"/>
</dbReference>
<feature type="domain" description="HTH araC/xylS-type" evidence="4">
    <location>
        <begin position="127"/>
        <end position="217"/>
    </location>
</feature>
<reference evidence="5" key="1">
    <citation type="submission" date="2021-04" db="EMBL/GenBank/DDBJ databases">
        <title>Draft genome assembly of strain Phenylobacterium sp. 20VBR1 using MiniION and Illumina platforms.</title>
        <authorList>
            <person name="Thomas F.A."/>
            <person name="Krishnan K.P."/>
            <person name="Sinha R.K."/>
        </authorList>
    </citation>
    <scope>NUCLEOTIDE SEQUENCE</scope>
    <source>
        <strain evidence="5">20VBR1</strain>
    </source>
</reference>
<evidence type="ECO:0000256" key="3">
    <source>
        <dbReference type="ARBA" id="ARBA00023163"/>
    </source>
</evidence>
<evidence type="ECO:0000256" key="1">
    <source>
        <dbReference type="ARBA" id="ARBA00023015"/>
    </source>
</evidence>
<sequence length="219" mass="23099">MSGERIRRASLAASAADVKATLTYYPAGLVQPDHGHGDPHISLVLTGGFEEAASGGRTEARMGDLLQRREGHSHHVTYGRHGALIVTLQPGAADPPRLDAIPARARFGGSSVDETPAWLLTARAALLENPAGQSISHLAARFGVHRVHFSRAFCDHFGVRPSVVRRQAMVSHALALALGKGEPLAACAQASGFADQAHLTRAVKAVCGLPPARLRQLLA</sequence>
<dbReference type="InterPro" id="IPR014710">
    <property type="entry name" value="RmlC-like_jellyroll"/>
</dbReference>
<dbReference type="PANTHER" id="PTHR46796">
    <property type="entry name" value="HTH-TYPE TRANSCRIPTIONAL ACTIVATOR RHAS-RELATED"/>
    <property type="match status" value="1"/>
</dbReference>
<dbReference type="AlphaFoldDB" id="A0A941HWE6"/>
<keyword evidence="6" id="KW-1185">Reference proteome</keyword>
<dbReference type="RefSeq" id="WP_215341532.1">
    <property type="nucleotide sequence ID" value="NZ_JAGSGD010000001.1"/>
</dbReference>
<keyword evidence="2" id="KW-0238">DNA-binding</keyword>
<keyword evidence="3" id="KW-0804">Transcription</keyword>
<dbReference type="PROSITE" id="PS01124">
    <property type="entry name" value="HTH_ARAC_FAMILY_2"/>
    <property type="match status" value="1"/>
</dbReference>
<dbReference type="GO" id="GO:0003700">
    <property type="term" value="F:DNA-binding transcription factor activity"/>
    <property type="evidence" value="ECO:0007669"/>
    <property type="project" value="InterPro"/>
</dbReference>
<dbReference type="EMBL" id="JAGSGD010000001">
    <property type="protein sequence ID" value="MBR7620809.1"/>
    <property type="molecule type" value="Genomic_DNA"/>
</dbReference>
<dbReference type="GO" id="GO:0043565">
    <property type="term" value="F:sequence-specific DNA binding"/>
    <property type="evidence" value="ECO:0007669"/>
    <property type="project" value="InterPro"/>
</dbReference>
<dbReference type="Proteomes" id="UP000622580">
    <property type="component" value="Unassembled WGS sequence"/>
</dbReference>